<evidence type="ECO:0000313" key="2">
    <source>
        <dbReference type="EMBL" id="SKB91348.1"/>
    </source>
</evidence>
<accession>A0A1T5F5N9</accession>
<dbReference type="Pfam" id="PF13483">
    <property type="entry name" value="Lactamase_B_3"/>
    <property type="match status" value="1"/>
</dbReference>
<organism evidence="2 3">
    <name type="scientific">Sphingobacterium nematocida</name>
    <dbReference type="NCBI Taxonomy" id="1513896"/>
    <lineage>
        <taxon>Bacteria</taxon>
        <taxon>Pseudomonadati</taxon>
        <taxon>Bacteroidota</taxon>
        <taxon>Sphingobacteriia</taxon>
        <taxon>Sphingobacteriales</taxon>
        <taxon>Sphingobacteriaceae</taxon>
        <taxon>Sphingobacterium</taxon>
    </lineage>
</organism>
<dbReference type="Gene3D" id="3.60.15.10">
    <property type="entry name" value="Ribonuclease Z/Hydroxyacylglutathione hydrolase-like"/>
    <property type="match status" value="1"/>
</dbReference>
<name>A0A1T5F5N9_9SPHI</name>
<evidence type="ECO:0000259" key="1">
    <source>
        <dbReference type="SMART" id="SM00849"/>
    </source>
</evidence>
<dbReference type="SMART" id="SM00849">
    <property type="entry name" value="Lactamase_B"/>
    <property type="match status" value="1"/>
</dbReference>
<dbReference type="Proteomes" id="UP000190150">
    <property type="component" value="Unassembled WGS sequence"/>
</dbReference>
<dbReference type="PANTHER" id="PTHR43546">
    <property type="entry name" value="UPF0173 METAL-DEPENDENT HYDROLASE MJ1163-RELATED"/>
    <property type="match status" value="1"/>
</dbReference>
<proteinExistence type="predicted"/>
<dbReference type="EMBL" id="FUZF01000014">
    <property type="protein sequence ID" value="SKB91348.1"/>
    <property type="molecule type" value="Genomic_DNA"/>
</dbReference>
<dbReference type="OrthoDB" id="9789133at2"/>
<dbReference type="AlphaFoldDB" id="A0A1T5F5N9"/>
<dbReference type="RefSeq" id="WP_079644249.1">
    <property type="nucleotide sequence ID" value="NZ_FUZF01000014.1"/>
</dbReference>
<feature type="domain" description="Metallo-beta-lactamase" evidence="1">
    <location>
        <begin position="7"/>
        <end position="190"/>
    </location>
</feature>
<dbReference type="SUPFAM" id="SSF56281">
    <property type="entry name" value="Metallo-hydrolase/oxidoreductase"/>
    <property type="match status" value="1"/>
</dbReference>
<dbReference type="InterPro" id="IPR001279">
    <property type="entry name" value="Metallo-B-lactamas"/>
</dbReference>
<sequence>MNIRYLGHSCLHIQLDNYKILVDPFISLNPLAKHIDINSIEADYIFLTHAHYDHIIDFESIANRTKALLIANHEIVTYYGRSGIKGLAMNPGGSFQFPFGKIKMVYAAHSSSFPDGTYGGNPVGFVLQENNGKTIYIAGDTALTLEMQLIPSFFTLDMAILPIGGNYTMDVEEALVASQFVKCDCIMGVHFDTDPLIAIDHEAAKNQFKQLNKTLILPDIGEVIQV</sequence>
<keyword evidence="3" id="KW-1185">Reference proteome</keyword>
<reference evidence="3" key="1">
    <citation type="submission" date="2017-02" db="EMBL/GenBank/DDBJ databases">
        <authorList>
            <person name="Varghese N."/>
            <person name="Submissions S."/>
        </authorList>
    </citation>
    <scope>NUCLEOTIDE SEQUENCE [LARGE SCALE GENOMIC DNA]</scope>
    <source>
        <strain evidence="3">DSM 24091</strain>
    </source>
</reference>
<gene>
    <name evidence="2" type="ORF">SAMN05660841_03041</name>
</gene>
<evidence type="ECO:0000313" key="3">
    <source>
        <dbReference type="Proteomes" id="UP000190150"/>
    </source>
</evidence>
<dbReference type="InterPro" id="IPR050114">
    <property type="entry name" value="UPF0173_UPF0282_UlaG_hydrolase"/>
</dbReference>
<dbReference type="NCBIfam" id="NF001911">
    <property type="entry name" value="PRK00685.1"/>
    <property type="match status" value="1"/>
</dbReference>
<dbReference type="PANTHER" id="PTHR43546:SF3">
    <property type="entry name" value="UPF0173 METAL-DEPENDENT HYDROLASE MJ1163"/>
    <property type="match status" value="1"/>
</dbReference>
<dbReference type="InterPro" id="IPR036866">
    <property type="entry name" value="RibonucZ/Hydroxyglut_hydro"/>
</dbReference>
<protein>
    <submittedName>
        <fullName evidence="2">L-ascorbate metabolism protein UlaG, beta-lactamase superfamily</fullName>
    </submittedName>
</protein>